<proteinExistence type="predicted"/>
<dbReference type="GO" id="GO:1901259">
    <property type="term" value="P:chloroplast rRNA processing"/>
    <property type="evidence" value="ECO:0007669"/>
    <property type="project" value="TreeGrafter"/>
</dbReference>
<accession>A0A5J4YWG0</accession>
<dbReference type="GO" id="GO:0005759">
    <property type="term" value="C:mitochondrial matrix"/>
    <property type="evidence" value="ECO:0007669"/>
    <property type="project" value="TreeGrafter"/>
</dbReference>
<reference evidence="3" key="1">
    <citation type="journal article" date="2019" name="Nat. Commun.">
        <title>Expansion of phycobilisome linker gene families in mesophilic red algae.</title>
        <authorList>
            <person name="Lee J."/>
            <person name="Kim D."/>
            <person name="Bhattacharya D."/>
            <person name="Yoon H.S."/>
        </authorList>
    </citation>
    <scope>NUCLEOTIDE SEQUENCE [LARGE SCALE GENOMIC DNA]</scope>
    <source>
        <strain evidence="3">CCMP 1328</strain>
    </source>
</reference>
<dbReference type="EMBL" id="VRMN01000003">
    <property type="protein sequence ID" value="KAA8495909.1"/>
    <property type="molecule type" value="Genomic_DNA"/>
</dbReference>
<dbReference type="GO" id="GO:0044528">
    <property type="term" value="P:regulation of mitochondrial mRNA stability"/>
    <property type="evidence" value="ECO:0007669"/>
    <property type="project" value="TreeGrafter"/>
</dbReference>
<evidence type="ECO:0000313" key="3">
    <source>
        <dbReference type="Proteomes" id="UP000324585"/>
    </source>
</evidence>
<dbReference type="Proteomes" id="UP000324585">
    <property type="component" value="Unassembled WGS sequence"/>
</dbReference>
<dbReference type="GO" id="GO:0003723">
    <property type="term" value="F:RNA binding"/>
    <property type="evidence" value="ECO:0007669"/>
    <property type="project" value="TreeGrafter"/>
</dbReference>
<evidence type="ECO:0000313" key="2">
    <source>
        <dbReference type="EMBL" id="KAA8495909.1"/>
    </source>
</evidence>
<dbReference type="InterPro" id="IPR016024">
    <property type="entry name" value="ARM-type_fold"/>
</dbReference>
<keyword evidence="3" id="KW-1185">Reference proteome</keyword>
<dbReference type="PANTHER" id="PTHR21228">
    <property type="entry name" value="FAST LEU-RICH DOMAIN-CONTAINING"/>
    <property type="match status" value="1"/>
</dbReference>
<dbReference type="AlphaFoldDB" id="A0A5J4YWG0"/>
<name>A0A5J4YWG0_PORPP</name>
<protein>
    <submittedName>
        <fullName evidence="2">Tbc2 translation factor, chloroplastic</fullName>
    </submittedName>
</protein>
<evidence type="ECO:0000256" key="1">
    <source>
        <dbReference type="SAM" id="MobiDB-lite"/>
    </source>
</evidence>
<dbReference type="PANTHER" id="PTHR21228:SF40">
    <property type="entry name" value="LD45607P"/>
    <property type="match status" value="1"/>
</dbReference>
<feature type="compositionally biased region" description="Basic and acidic residues" evidence="1">
    <location>
        <begin position="78"/>
        <end position="88"/>
    </location>
</feature>
<dbReference type="GO" id="GO:0035770">
    <property type="term" value="C:ribonucleoprotein granule"/>
    <property type="evidence" value="ECO:0007669"/>
    <property type="project" value="TreeGrafter"/>
</dbReference>
<dbReference type="GO" id="GO:0009507">
    <property type="term" value="C:chloroplast"/>
    <property type="evidence" value="ECO:0007669"/>
    <property type="project" value="GOC"/>
</dbReference>
<dbReference type="GO" id="GO:0000963">
    <property type="term" value="P:mitochondrial RNA processing"/>
    <property type="evidence" value="ECO:0007669"/>
    <property type="project" value="TreeGrafter"/>
</dbReference>
<organism evidence="2 3">
    <name type="scientific">Porphyridium purpureum</name>
    <name type="common">Red alga</name>
    <name type="synonym">Porphyridium cruentum</name>
    <dbReference type="NCBI Taxonomy" id="35688"/>
    <lineage>
        <taxon>Eukaryota</taxon>
        <taxon>Rhodophyta</taxon>
        <taxon>Bangiophyceae</taxon>
        <taxon>Porphyridiales</taxon>
        <taxon>Porphyridiaceae</taxon>
        <taxon>Porphyridium</taxon>
    </lineage>
</organism>
<dbReference type="OrthoDB" id="536437at2759"/>
<feature type="region of interest" description="Disordered" evidence="1">
    <location>
        <begin position="70"/>
        <end position="152"/>
    </location>
</feature>
<gene>
    <name evidence="2" type="ORF">FVE85_2064</name>
</gene>
<sequence length="876" mass="97777">MLAHETEAPRRCAEKQTSSRALSMFAAHHGAGAVRTQEREAWGASEWVCAALDGTHGRSSRWRRCKCVAQMTAHRTRRQDSGHAREDTLPDESASNAQVREAERYAARLQHRKTVPSRASAQPDGGPKTPTSVPSSAPLAERPKPGPGKPLPVQARLRRLELSLAKLARASPQTRQRFLDAVMEMVHDPKINIVGLAWLLRLVAKYAQDVPSGGRDRTRIGRASTHKGSSSGSLDCFMNQDQFFAAWKLKAMDQMRSDAPMDGKTISSLLHSISILRIGAHDEFATLALNLAVKMQHDVSLQSLGAIYASLAKMNIKPSRQQLKALTHRLVKDSADAGNARPDSQALTNIAWALAKFECKLSPDTCHALLAHFERALPEARPENLSIFMWSLAKLSVQPAEPFLAAWETRFIQVAGQVLPQNLANCVWALGSLRLQPSRKFMDAWFSSFEARYAKFSEQHLANIVWGLARLDMKPGKDFWLLWFSRASLCMGVEPHKPQHLSMSLWGMAKLDVKPGLRYQKIMSQYLNDIISSPALQPQHATNILWALARLDLPVSDEFARRWMQRFCELTRGFSLQNLANTLWALGRLKIEPSGELMNAWYIAFEKQVADQRQVSPLALSSIIYGFSRLGVSPCERFLDSWFGVGEATLSEWNPRMLANSLWALAKLGVFPHDEFLEKWLGTFEGHLSECSAQHIANVLWSYGTLGVICPGEHLHKCLDSLIPRLSIATHEEASGALWAFGELKTKGAVFDTARLKPVVAAYLQQVPYTSGANPKVERALALLGFNPNYRTSARHCGVWETCLAFPSVRTRWTRVRTGWTCCRVRVSATAKQYRIHLSRNRTRGRRKTGVDLARAPAICQVVYSGEVLGRLPGLQ</sequence>
<dbReference type="SUPFAM" id="SSF48371">
    <property type="entry name" value="ARM repeat"/>
    <property type="match status" value="1"/>
</dbReference>
<comment type="caution">
    <text evidence="2">The sequence shown here is derived from an EMBL/GenBank/DDBJ whole genome shotgun (WGS) entry which is preliminary data.</text>
</comment>
<dbReference type="InterPro" id="IPR050870">
    <property type="entry name" value="FAST_kinase"/>
</dbReference>